<keyword evidence="2" id="KW-1133">Transmembrane helix</keyword>
<dbReference type="EMBL" id="FONG01000024">
    <property type="protein sequence ID" value="SFF68003.1"/>
    <property type="molecule type" value="Genomic_DNA"/>
</dbReference>
<evidence type="ECO:0000256" key="2">
    <source>
        <dbReference type="SAM" id="Phobius"/>
    </source>
</evidence>
<keyword evidence="4" id="KW-1185">Reference proteome</keyword>
<feature type="transmembrane region" description="Helical" evidence="2">
    <location>
        <begin position="42"/>
        <end position="61"/>
    </location>
</feature>
<organism evidence="3 4">
    <name type="scientific">Actinacidiphila alni</name>
    <dbReference type="NCBI Taxonomy" id="380248"/>
    <lineage>
        <taxon>Bacteria</taxon>
        <taxon>Bacillati</taxon>
        <taxon>Actinomycetota</taxon>
        <taxon>Actinomycetes</taxon>
        <taxon>Kitasatosporales</taxon>
        <taxon>Streptomycetaceae</taxon>
        <taxon>Actinacidiphila</taxon>
    </lineage>
</organism>
<reference evidence="3 4" key="1">
    <citation type="submission" date="2016-10" db="EMBL/GenBank/DDBJ databases">
        <authorList>
            <person name="de Groot N.N."/>
        </authorList>
    </citation>
    <scope>NUCLEOTIDE SEQUENCE [LARGE SCALE GENOMIC DNA]</scope>
    <source>
        <strain evidence="3 4">CGMCC 4.3510</strain>
    </source>
</reference>
<dbReference type="RefSeq" id="WP_143120670.1">
    <property type="nucleotide sequence ID" value="NZ_FONG01000024.1"/>
</dbReference>
<protein>
    <submittedName>
        <fullName evidence="3">Uncharacterized protein</fullName>
    </submittedName>
</protein>
<name>A0A1I2KNA6_9ACTN</name>
<feature type="region of interest" description="Disordered" evidence="1">
    <location>
        <begin position="1"/>
        <end position="38"/>
    </location>
</feature>
<proteinExistence type="predicted"/>
<evidence type="ECO:0000313" key="4">
    <source>
        <dbReference type="Proteomes" id="UP000199323"/>
    </source>
</evidence>
<keyword evidence="2" id="KW-0472">Membrane</keyword>
<dbReference type="Proteomes" id="UP000199323">
    <property type="component" value="Unassembled WGS sequence"/>
</dbReference>
<dbReference type="AlphaFoldDB" id="A0A1I2KNA6"/>
<evidence type="ECO:0000256" key="1">
    <source>
        <dbReference type="SAM" id="MobiDB-lite"/>
    </source>
</evidence>
<gene>
    <name evidence="3" type="ORF">SAMN05216251_12422</name>
</gene>
<sequence>MSAASASASDDGKPGAAGGRPSVEPFDGQAAPASPDPGDGVARWWLLSMLAVLLPAALAALPRLTHRPG</sequence>
<accession>A0A1I2KNA6</accession>
<evidence type="ECO:0000313" key="3">
    <source>
        <dbReference type="EMBL" id="SFF68003.1"/>
    </source>
</evidence>
<keyword evidence="2" id="KW-0812">Transmembrane</keyword>